<dbReference type="Proteomes" id="UP000078541">
    <property type="component" value="Unassembled WGS sequence"/>
</dbReference>
<dbReference type="AlphaFoldDB" id="A0A195FW62"/>
<accession>A0A195FW62</accession>
<proteinExistence type="predicted"/>
<evidence type="ECO:0000313" key="2">
    <source>
        <dbReference type="Proteomes" id="UP000078541"/>
    </source>
</evidence>
<feature type="non-terminal residue" evidence="1">
    <location>
        <position position="1"/>
    </location>
</feature>
<keyword evidence="2" id="KW-1185">Reference proteome</keyword>
<gene>
    <name evidence="1" type="ORF">ALC56_01395</name>
</gene>
<evidence type="ECO:0000313" key="1">
    <source>
        <dbReference type="EMBL" id="KYN44079.1"/>
    </source>
</evidence>
<sequence length="60" mass="6755">LKFPVIFTDAANLAGNFRRPATRFFAQCHRRCMIGNFVDGLWICPASTPSSCTSRVSVRY</sequence>
<protein>
    <submittedName>
        <fullName evidence="1">Uncharacterized protein</fullName>
    </submittedName>
</protein>
<organism evidence="1 2">
    <name type="scientific">Trachymyrmex septentrionalis</name>
    <dbReference type="NCBI Taxonomy" id="34720"/>
    <lineage>
        <taxon>Eukaryota</taxon>
        <taxon>Metazoa</taxon>
        <taxon>Ecdysozoa</taxon>
        <taxon>Arthropoda</taxon>
        <taxon>Hexapoda</taxon>
        <taxon>Insecta</taxon>
        <taxon>Pterygota</taxon>
        <taxon>Neoptera</taxon>
        <taxon>Endopterygota</taxon>
        <taxon>Hymenoptera</taxon>
        <taxon>Apocrita</taxon>
        <taxon>Aculeata</taxon>
        <taxon>Formicoidea</taxon>
        <taxon>Formicidae</taxon>
        <taxon>Myrmicinae</taxon>
        <taxon>Trachymyrmex</taxon>
    </lineage>
</organism>
<name>A0A195FW62_9HYME</name>
<reference evidence="1 2" key="1">
    <citation type="submission" date="2016-03" db="EMBL/GenBank/DDBJ databases">
        <title>Trachymyrmex septentrionalis WGS genome.</title>
        <authorList>
            <person name="Nygaard S."/>
            <person name="Hu H."/>
            <person name="Boomsma J."/>
            <person name="Zhang G."/>
        </authorList>
    </citation>
    <scope>NUCLEOTIDE SEQUENCE [LARGE SCALE GENOMIC DNA]</scope>
    <source>
        <strain evidence="1">Tsep2-gDNA-1</strain>
        <tissue evidence="1">Whole body</tissue>
    </source>
</reference>
<dbReference type="EMBL" id="KQ981261">
    <property type="protein sequence ID" value="KYN44079.1"/>
    <property type="molecule type" value="Genomic_DNA"/>
</dbReference>